<name>A0A1W2EWK2_9BACT</name>
<keyword evidence="2" id="KW-1185">Reference proteome</keyword>
<evidence type="ECO:0000313" key="2">
    <source>
        <dbReference type="Proteomes" id="UP000192418"/>
    </source>
</evidence>
<evidence type="ECO:0000313" key="1">
    <source>
        <dbReference type="EMBL" id="SMD13588.1"/>
    </source>
</evidence>
<organism evidence="1 2">
    <name type="scientific">Desulfocicer vacuolatum DSM 3385</name>
    <dbReference type="NCBI Taxonomy" id="1121400"/>
    <lineage>
        <taxon>Bacteria</taxon>
        <taxon>Pseudomonadati</taxon>
        <taxon>Thermodesulfobacteriota</taxon>
        <taxon>Desulfobacteria</taxon>
        <taxon>Desulfobacterales</taxon>
        <taxon>Desulfobacteraceae</taxon>
        <taxon>Desulfocicer</taxon>
    </lineage>
</organism>
<dbReference type="EMBL" id="FWXY01000050">
    <property type="protein sequence ID" value="SMD13588.1"/>
    <property type="molecule type" value="Genomic_DNA"/>
</dbReference>
<accession>A0A1W2EWK2</accession>
<reference evidence="1 2" key="1">
    <citation type="submission" date="2017-04" db="EMBL/GenBank/DDBJ databases">
        <authorList>
            <person name="Afonso C.L."/>
            <person name="Miller P.J."/>
            <person name="Scott M.A."/>
            <person name="Spackman E."/>
            <person name="Goraichik I."/>
            <person name="Dimitrov K.M."/>
            <person name="Suarez D.L."/>
            <person name="Swayne D.E."/>
        </authorList>
    </citation>
    <scope>NUCLEOTIDE SEQUENCE [LARGE SCALE GENOMIC DNA]</scope>
    <source>
        <strain evidence="1 2">DSM 3385</strain>
    </source>
</reference>
<proteinExistence type="predicted"/>
<sequence>MSEGSENIIWAVEGIIKKGHREALNTVMNHMVEATRKEASV</sequence>
<dbReference type="AlphaFoldDB" id="A0A1W2EWK2"/>
<dbReference type="RefSeq" id="WP_269749054.1">
    <property type="nucleotide sequence ID" value="NZ_FWXY01000050.1"/>
</dbReference>
<gene>
    <name evidence="1" type="ORF">SAMN02746065_1503</name>
</gene>
<protein>
    <submittedName>
        <fullName evidence="1">Uncharacterized protein</fullName>
    </submittedName>
</protein>
<dbReference type="Proteomes" id="UP000192418">
    <property type="component" value="Unassembled WGS sequence"/>
</dbReference>